<feature type="compositionally biased region" description="Basic residues" evidence="2">
    <location>
        <begin position="1"/>
        <end position="10"/>
    </location>
</feature>
<dbReference type="InterPro" id="IPR012677">
    <property type="entry name" value="Nucleotide-bd_a/b_plait_sf"/>
</dbReference>
<dbReference type="Proteomes" id="UP001208570">
    <property type="component" value="Unassembled WGS sequence"/>
</dbReference>
<dbReference type="InterPro" id="IPR000504">
    <property type="entry name" value="RRM_dom"/>
</dbReference>
<dbReference type="SMART" id="SM00360">
    <property type="entry name" value="RRM"/>
    <property type="match status" value="1"/>
</dbReference>
<feature type="region of interest" description="Disordered" evidence="2">
    <location>
        <begin position="1"/>
        <end position="34"/>
    </location>
</feature>
<proteinExistence type="predicted"/>
<keyword evidence="5" id="KW-1185">Reference proteome</keyword>
<evidence type="ECO:0000256" key="2">
    <source>
        <dbReference type="SAM" id="MobiDB-lite"/>
    </source>
</evidence>
<dbReference type="SUPFAM" id="SSF54928">
    <property type="entry name" value="RNA-binding domain, RBD"/>
    <property type="match status" value="1"/>
</dbReference>
<keyword evidence="1" id="KW-0694">RNA-binding</keyword>
<dbReference type="CDD" id="cd12427">
    <property type="entry name" value="RRM4_hnRNPL_like"/>
    <property type="match status" value="1"/>
</dbReference>
<dbReference type="EMBL" id="JAODUP010000001">
    <property type="protein sequence ID" value="KAK2170731.1"/>
    <property type="molecule type" value="Genomic_DNA"/>
</dbReference>
<gene>
    <name evidence="4" type="ORF">LSH36_1g24020</name>
</gene>
<protein>
    <recommendedName>
        <fullName evidence="3">RRM domain-containing protein</fullName>
    </recommendedName>
</protein>
<dbReference type="PROSITE" id="PS50102">
    <property type="entry name" value="RRM"/>
    <property type="match status" value="1"/>
</dbReference>
<comment type="caution">
    <text evidence="4">The sequence shown here is derived from an EMBL/GenBank/DDBJ whole genome shotgun (WGS) entry which is preliminary data.</text>
</comment>
<sequence>MKAKHHRTDHRSHYTTSHTKSHSRGKSVKSTDDRHALTNRSDMLQELSSHSLEECFNLVHCSIQAVENTCFAAFRETQNPAPPRNQPLLAEPRYGSAPIPYDNFGGTGLDPARRGTQTMAVDYSSSTTDSTDPYSAGRFQAATRDGFSHDTYGPPPSRAAYDPYHAMASGVGYGDSLVGNGPPGMYQQGCVLMVYGLNKDKMNAIRLFNLFCLYGNVVRIKFLKTKEGSAMIQMGDSVSCDRAIKNLHNQVFFDSKLQLSFSKQAFLQDVPNPHDLADGTPSFMDFMGNRNNRFTNPEAAAKNRIQSPSKTLYYWNAPPGITEAQINELFTDADVKPPSKIKQFPSRTEKSSTGLLEWDTKGDAIEALCASNHSEIPNPTGKYPYVFKLCFSSQASV</sequence>
<dbReference type="Gene3D" id="3.30.70.330">
    <property type="match status" value="2"/>
</dbReference>
<accession>A0AAD9KG64</accession>
<dbReference type="CDD" id="cd12424">
    <property type="entry name" value="RRM3_hnRNPL_like"/>
    <property type="match status" value="1"/>
</dbReference>
<dbReference type="InterPro" id="IPR055204">
    <property type="entry name" value="HNRNPL_RRM"/>
</dbReference>
<dbReference type="GO" id="GO:0003723">
    <property type="term" value="F:RNA binding"/>
    <property type="evidence" value="ECO:0007669"/>
    <property type="project" value="UniProtKB-UniRule"/>
</dbReference>
<reference evidence="4" key="1">
    <citation type="journal article" date="2023" name="Mol. Biol. Evol.">
        <title>Third-Generation Sequencing Reveals the Adaptive Role of the Epigenome in Three Deep-Sea Polychaetes.</title>
        <authorList>
            <person name="Perez M."/>
            <person name="Aroh O."/>
            <person name="Sun Y."/>
            <person name="Lan Y."/>
            <person name="Juniper S.K."/>
            <person name="Young C.R."/>
            <person name="Angers B."/>
            <person name="Qian P.Y."/>
        </authorList>
    </citation>
    <scope>NUCLEOTIDE SEQUENCE</scope>
    <source>
        <strain evidence="4">P08H-3</strain>
    </source>
</reference>
<dbReference type="Pfam" id="PF22976">
    <property type="entry name" value="RRM_10"/>
    <property type="match status" value="1"/>
</dbReference>
<organism evidence="4 5">
    <name type="scientific">Paralvinella palmiformis</name>
    <dbReference type="NCBI Taxonomy" id="53620"/>
    <lineage>
        <taxon>Eukaryota</taxon>
        <taxon>Metazoa</taxon>
        <taxon>Spiralia</taxon>
        <taxon>Lophotrochozoa</taxon>
        <taxon>Annelida</taxon>
        <taxon>Polychaeta</taxon>
        <taxon>Sedentaria</taxon>
        <taxon>Canalipalpata</taxon>
        <taxon>Terebellida</taxon>
        <taxon>Terebelliformia</taxon>
        <taxon>Alvinellidae</taxon>
        <taxon>Paralvinella</taxon>
    </lineage>
</organism>
<dbReference type="Pfam" id="PF13893">
    <property type="entry name" value="RRM_5"/>
    <property type="match status" value="1"/>
</dbReference>
<dbReference type="InterPro" id="IPR035979">
    <property type="entry name" value="RBD_domain_sf"/>
</dbReference>
<name>A0AAD9KG64_9ANNE</name>
<evidence type="ECO:0000259" key="3">
    <source>
        <dbReference type="PROSITE" id="PS50102"/>
    </source>
</evidence>
<feature type="domain" description="RRM" evidence="3">
    <location>
        <begin position="190"/>
        <end position="264"/>
    </location>
</feature>
<evidence type="ECO:0000313" key="4">
    <source>
        <dbReference type="EMBL" id="KAK2170731.1"/>
    </source>
</evidence>
<evidence type="ECO:0000313" key="5">
    <source>
        <dbReference type="Proteomes" id="UP001208570"/>
    </source>
</evidence>
<dbReference type="PANTHER" id="PTHR15592">
    <property type="entry name" value="MATRIN 3/NUCLEAR PROTEIN 220-RELATED"/>
    <property type="match status" value="1"/>
</dbReference>
<evidence type="ECO:0000256" key="1">
    <source>
        <dbReference type="PROSITE-ProRule" id="PRU00176"/>
    </source>
</evidence>
<dbReference type="AlphaFoldDB" id="A0AAD9KG64"/>